<evidence type="ECO:0000256" key="1">
    <source>
        <dbReference type="SAM" id="MobiDB-lite"/>
    </source>
</evidence>
<proteinExistence type="predicted"/>
<dbReference type="AlphaFoldDB" id="A0A178KJD9"/>
<evidence type="ECO:0000256" key="2">
    <source>
        <dbReference type="SAM" id="SignalP"/>
    </source>
</evidence>
<feature type="chain" id="PRO_5008090411" evidence="2">
    <location>
        <begin position="22"/>
        <end position="764"/>
    </location>
</feature>
<evidence type="ECO:0000313" key="3">
    <source>
        <dbReference type="EMBL" id="OAN16682.1"/>
    </source>
</evidence>
<sequence>MKKSYLLLSIVSALYLSGCGSDDNTATDNTQQLKGVALDTQYLANAKVCLDFSTDSRCATSYQTTTDSHGLFSLTIPSSENNKLDQAIVTILPATQSARTTTQGSELIYQALYAAKESQDIAVSPLTTRLTEQIKLSPTQTISDSAIKLAKQNIIEQSALSDTQHFFDNYLTDSTNTALHHYVENTVDELSRAAELTEQLRQDPKYQEWDKLQAYVWRVWQRSPHNHEFTYRYEELVALEKTQQGTRVTRREGTQWYANEETGAINRALPLQNWHDQREWLTETQAKVYTYFEFDYNQDGQFNFKGELGGLYNYSSLVAGQEAYTGYEVFNEGNPAAEGAEDRGNREWIDNCPLFDELAKVTKEQALDPCVDFVEYRDISNSAQNDGTLKNQDNMTEWQKDDPKDGTPPSQWTPLTVNNASLKYYEEREQKWFEDGSNAFETRFDWNADHYHQPQRPTPFNVIKNDSVSENGYSATAIKTPYWKGELNPQFQLAGKGIRQYSLVNPFHWKDLAEVYVDEKVAQLDDHNHEYLATTYLMKEAHQYLDGDGQAVAIANANIKWNTQTNALTAQLQYPALTHGDPDWQLSPSQAITENYSVSTAGSSNKLDLATMSITRNAAQPANETRNVLTRSYFDNAITWTVTTPDGFGSNAQLQAIYPLIFGDGSNYTFQPYASNTDSKLNLAQCGSDRFAGVETKLTFEAAGDAYIALRCGDWPWLGEMVRLVIVTQDEQGNFDAELQWWQQGDNILDDAARESLKVRFTRQ</sequence>
<dbReference type="OrthoDB" id="5807358at2"/>
<dbReference type="Proteomes" id="UP000078503">
    <property type="component" value="Unassembled WGS sequence"/>
</dbReference>
<dbReference type="STRING" id="858640.A3K86_09545"/>
<comment type="caution">
    <text evidence="3">The sequence shown here is derived from an EMBL/GenBank/DDBJ whole genome shotgun (WGS) entry which is preliminary data.</text>
</comment>
<feature type="signal peptide" evidence="2">
    <location>
        <begin position="1"/>
        <end position="21"/>
    </location>
</feature>
<feature type="compositionally biased region" description="Polar residues" evidence="1">
    <location>
        <begin position="383"/>
        <end position="397"/>
    </location>
</feature>
<protein>
    <submittedName>
        <fullName evidence="3">Uncharacterized protein</fullName>
    </submittedName>
</protein>
<evidence type="ECO:0000313" key="4">
    <source>
        <dbReference type="Proteomes" id="UP000078503"/>
    </source>
</evidence>
<accession>A0A178KJD9</accession>
<keyword evidence="4" id="KW-1185">Reference proteome</keyword>
<gene>
    <name evidence="3" type="ORF">A3K86_09545</name>
</gene>
<organism evidence="3 4">
    <name type="scientific">Photobacterium jeanii</name>
    <dbReference type="NCBI Taxonomy" id="858640"/>
    <lineage>
        <taxon>Bacteria</taxon>
        <taxon>Pseudomonadati</taxon>
        <taxon>Pseudomonadota</taxon>
        <taxon>Gammaproteobacteria</taxon>
        <taxon>Vibrionales</taxon>
        <taxon>Vibrionaceae</taxon>
        <taxon>Photobacterium</taxon>
    </lineage>
</organism>
<keyword evidence="2" id="KW-0732">Signal</keyword>
<dbReference type="RefSeq" id="WP_068330677.1">
    <property type="nucleotide sequence ID" value="NZ_LVHF01000017.1"/>
</dbReference>
<reference evidence="3 4" key="1">
    <citation type="submission" date="2016-03" db="EMBL/GenBank/DDBJ databases">
        <title>Photobacterium proteolyticum sp. nov. a protease producing bacterium isolated from ocean sediments of Laizhou Bay.</title>
        <authorList>
            <person name="Li Y."/>
        </authorList>
    </citation>
    <scope>NUCLEOTIDE SEQUENCE [LARGE SCALE GENOMIC DNA]</scope>
    <source>
        <strain evidence="3 4">R-40508</strain>
    </source>
</reference>
<dbReference type="EMBL" id="LVHF01000017">
    <property type="protein sequence ID" value="OAN16682.1"/>
    <property type="molecule type" value="Genomic_DNA"/>
</dbReference>
<name>A0A178KJD9_9GAMM</name>
<feature type="region of interest" description="Disordered" evidence="1">
    <location>
        <begin position="383"/>
        <end position="415"/>
    </location>
</feature>